<gene>
    <name evidence="1" type="ORF">EV102420_08_03300</name>
</gene>
<proteinExistence type="predicted"/>
<accession>A0A090VRV3</accession>
<protein>
    <submittedName>
        <fullName evidence="1">Uncharacterized protein</fullName>
    </submittedName>
</protein>
<name>A0A090VRV3_PSEVU</name>
<dbReference type="AlphaFoldDB" id="A0A090VRV3"/>
<dbReference type="RefSeq" id="WP_131406001.1">
    <property type="nucleotide sequence ID" value="NZ_BBMZ01000008.1"/>
</dbReference>
<sequence>MRRDPILKLGLSLLNKNGCGVEELCTMPILLFYYLLIYNETVNPDSAQIEQIRHTELLQAIWLSTGNIKKEDIHKFNIHELDSLNLVSNQTLAERQVEREKRIAEQNKNNMLTWMGVKPNGTK</sequence>
<comment type="caution">
    <text evidence="1">The sequence shown here is derived from an EMBL/GenBank/DDBJ whole genome shotgun (WGS) entry which is preliminary data.</text>
</comment>
<dbReference type="STRING" id="1115515.EV102420_08_03300"/>
<dbReference type="Proteomes" id="UP000029462">
    <property type="component" value="Unassembled WGS sequence"/>
</dbReference>
<reference evidence="1 2" key="1">
    <citation type="submission" date="2014-09" db="EMBL/GenBank/DDBJ databases">
        <title>Whole genome shotgun sequence of Escherichia vulneris NBRC 102420.</title>
        <authorList>
            <person name="Yoshida Y."/>
            <person name="Hosoyama A."/>
            <person name="Tsuchikane K."/>
            <person name="Ohji S."/>
            <person name="Ichikawa N."/>
            <person name="Kimura A."/>
            <person name="Yamazoe A."/>
            <person name="Ezaki T."/>
            <person name="Fujita N."/>
        </authorList>
    </citation>
    <scope>NUCLEOTIDE SEQUENCE [LARGE SCALE GENOMIC DNA]</scope>
    <source>
        <strain evidence="1 2">NBRC 102420</strain>
    </source>
</reference>
<keyword evidence="2" id="KW-1185">Reference proteome</keyword>
<evidence type="ECO:0000313" key="1">
    <source>
        <dbReference type="EMBL" id="GAL57867.1"/>
    </source>
</evidence>
<evidence type="ECO:0000313" key="2">
    <source>
        <dbReference type="Proteomes" id="UP000029462"/>
    </source>
</evidence>
<organism evidence="1 2">
    <name type="scientific">Pseudescherichia vulneris NBRC 102420</name>
    <dbReference type="NCBI Taxonomy" id="1115515"/>
    <lineage>
        <taxon>Bacteria</taxon>
        <taxon>Pseudomonadati</taxon>
        <taxon>Pseudomonadota</taxon>
        <taxon>Gammaproteobacteria</taxon>
        <taxon>Enterobacterales</taxon>
        <taxon>Enterobacteriaceae</taxon>
        <taxon>Pseudescherichia</taxon>
    </lineage>
</organism>
<dbReference type="OrthoDB" id="9914404at2"/>
<dbReference type="EMBL" id="BBMZ01000008">
    <property type="protein sequence ID" value="GAL57867.1"/>
    <property type="molecule type" value="Genomic_DNA"/>
</dbReference>